<dbReference type="NCBIfam" id="TIGR02474">
    <property type="entry name" value="pec_lyase"/>
    <property type="match status" value="1"/>
</dbReference>
<protein>
    <submittedName>
        <fullName evidence="2">PelA/Pel-15E family pectate lyase</fullName>
    </submittedName>
</protein>
<keyword evidence="2" id="KW-0456">Lyase</keyword>
<dbReference type="EMBL" id="PZZP01000002">
    <property type="protein sequence ID" value="PTM56571.1"/>
    <property type="molecule type" value="Genomic_DNA"/>
</dbReference>
<proteinExistence type="predicted"/>
<dbReference type="SUPFAM" id="SSF81853">
    <property type="entry name" value="Family 10 polysaccharide lyase"/>
    <property type="match status" value="1"/>
</dbReference>
<sequence>MVKGLSLLLVIAMILVVPPGYGQAKATDIAEMDMGKRLSEEPLKRWRDAGLIMEIKDLKPNRTMTRVEFFALVNHWFGLEEEDRYKNLKVAEDQWEVAKDTWYISVLETAQKAGYVSGYRDGTIRAEEPITRWEAAVILGRLLQGSSAKDSERVSADRSEVPDWSRSYIEQAQKTGYMGEKPGFGPKHVLKRNEMEAILEKLADIRPIQGSAKVVRVDAVDTDTLIISLNSPFDQIDLNDLRFMAATGQWANLSPDFVDLTITEVGIGVNRLGNTAIVLKTAEKLDENGKYRLPQPEQEYPGNLAQDRQKADYLISWQMDHGGWTKSMEEEYQRYWDGQEKRSKQLNGEVELGSIDNDATIKEIRFIAGVYRETEEEVLKQSVQRGLDFLLTMQYPSGGFPQVYPKRGNEENGSFVGYSNYVTFNDDAMVQAMDLIKDVVEQKYPFDNDIIDDEYRERLQKSYDKGVDYIVASQIEVDDHLTAWCAQHDPVTYEPREGRAYEHPSISGKESIPIVKLLMALPDSSDEVKRAANGALEWFEEAQVKGVKYIHADPNNVYFVDDPQAGTWYRFYQIGTHLPIFSGRDGVIKHDILEIEEERRNGYRWAGEWPQSLLRTAEKTGYFEEHVFVQTMKSTSTNRYGQRFQTDAYTRADSLINQQ</sequence>
<evidence type="ECO:0000313" key="2">
    <source>
        <dbReference type="EMBL" id="PTM56571.1"/>
    </source>
</evidence>
<comment type="caution">
    <text evidence="2">The sequence shown here is derived from an EMBL/GenBank/DDBJ whole genome shotgun (WGS) entry which is preliminary data.</text>
</comment>
<dbReference type="Proteomes" id="UP000241639">
    <property type="component" value="Unassembled WGS sequence"/>
</dbReference>
<gene>
    <name evidence="2" type="ORF">C8J48_2893</name>
</gene>
<name>A0A2T4Z3V8_9BACL</name>
<dbReference type="PROSITE" id="PS51272">
    <property type="entry name" value="SLH"/>
    <property type="match status" value="1"/>
</dbReference>
<organism evidence="2 3">
    <name type="scientific">Desmospora activa DSM 45169</name>
    <dbReference type="NCBI Taxonomy" id="1121389"/>
    <lineage>
        <taxon>Bacteria</taxon>
        <taxon>Bacillati</taxon>
        <taxon>Bacillota</taxon>
        <taxon>Bacilli</taxon>
        <taxon>Bacillales</taxon>
        <taxon>Thermoactinomycetaceae</taxon>
        <taxon>Desmospora</taxon>
    </lineage>
</organism>
<feature type="domain" description="SLH" evidence="1">
    <location>
        <begin position="90"/>
        <end position="153"/>
    </location>
</feature>
<dbReference type="GO" id="GO:0016829">
    <property type="term" value="F:lyase activity"/>
    <property type="evidence" value="ECO:0007669"/>
    <property type="project" value="UniProtKB-KW"/>
</dbReference>
<dbReference type="AlphaFoldDB" id="A0A2T4Z3V8"/>
<keyword evidence="3" id="KW-1185">Reference proteome</keyword>
<evidence type="ECO:0000313" key="3">
    <source>
        <dbReference type="Proteomes" id="UP000241639"/>
    </source>
</evidence>
<dbReference type="InterPro" id="IPR012669">
    <property type="entry name" value="Pectate_lyase"/>
</dbReference>
<dbReference type="Gene3D" id="1.50.10.20">
    <property type="match status" value="1"/>
</dbReference>
<dbReference type="Pfam" id="PF00395">
    <property type="entry name" value="SLH"/>
    <property type="match status" value="1"/>
</dbReference>
<reference evidence="2 3" key="1">
    <citation type="submission" date="2018-04" db="EMBL/GenBank/DDBJ databases">
        <title>Genomic Encyclopedia of Archaeal and Bacterial Type Strains, Phase II (KMG-II): from individual species to whole genera.</title>
        <authorList>
            <person name="Goeker M."/>
        </authorList>
    </citation>
    <scope>NUCLEOTIDE SEQUENCE [LARGE SCALE GENOMIC DNA]</scope>
    <source>
        <strain evidence="2 3">DSM 45169</strain>
    </source>
</reference>
<accession>A0A2T4Z3V8</accession>
<dbReference type="RefSeq" id="WP_211316652.1">
    <property type="nucleotide sequence ID" value="NZ_PZZP01000002.1"/>
</dbReference>
<dbReference type="InterPro" id="IPR001119">
    <property type="entry name" value="SLH_dom"/>
</dbReference>
<dbReference type="Pfam" id="PF09492">
    <property type="entry name" value="Pec_lyase"/>
    <property type="match status" value="1"/>
</dbReference>
<evidence type="ECO:0000259" key="1">
    <source>
        <dbReference type="PROSITE" id="PS51272"/>
    </source>
</evidence>